<gene>
    <name evidence="5" type="ORF">GCM10023321_53000</name>
</gene>
<dbReference type="Pfam" id="PF00392">
    <property type="entry name" value="GntR"/>
    <property type="match status" value="1"/>
</dbReference>
<reference evidence="6" key="1">
    <citation type="journal article" date="2019" name="Int. J. Syst. Evol. Microbiol.">
        <title>The Global Catalogue of Microorganisms (GCM) 10K type strain sequencing project: providing services to taxonomists for standard genome sequencing and annotation.</title>
        <authorList>
            <consortium name="The Broad Institute Genomics Platform"/>
            <consortium name="The Broad Institute Genome Sequencing Center for Infectious Disease"/>
            <person name="Wu L."/>
            <person name="Ma J."/>
        </authorList>
    </citation>
    <scope>NUCLEOTIDE SEQUENCE [LARGE SCALE GENOMIC DNA]</scope>
    <source>
        <strain evidence="6">JCM 18303</strain>
    </source>
</reference>
<dbReference type="SMART" id="SM00345">
    <property type="entry name" value="HTH_GNTR"/>
    <property type="match status" value="1"/>
</dbReference>
<dbReference type="InterPro" id="IPR008920">
    <property type="entry name" value="TF_FadR/GntR_C"/>
</dbReference>
<keyword evidence="3" id="KW-0804">Transcription</keyword>
<keyword evidence="2" id="KW-0238">DNA-binding</keyword>
<dbReference type="InterPro" id="IPR036390">
    <property type="entry name" value="WH_DNA-bd_sf"/>
</dbReference>
<dbReference type="PRINTS" id="PR00035">
    <property type="entry name" value="HTHGNTR"/>
</dbReference>
<dbReference type="PROSITE" id="PS50949">
    <property type="entry name" value="HTH_GNTR"/>
    <property type="match status" value="1"/>
</dbReference>
<name>A0ABP9QMT0_9PSEU</name>
<protein>
    <submittedName>
        <fullName evidence="5">FadR/GntR family transcriptional regulator</fullName>
    </submittedName>
</protein>
<feature type="domain" description="HTH gntR-type" evidence="4">
    <location>
        <begin position="13"/>
        <end position="85"/>
    </location>
</feature>
<dbReference type="SUPFAM" id="SSF46785">
    <property type="entry name" value="Winged helix' DNA-binding domain"/>
    <property type="match status" value="1"/>
</dbReference>
<evidence type="ECO:0000259" key="4">
    <source>
        <dbReference type="PROSITE" id="PS50949"/>
    </source>
</evidence>
<dbReference type="Proteomes" id="UP001428817">
    <property type="component" value="Unassembled WGS sequence"/>
</dbReference>
<dbReference type="InterPro" id="IPR011711">
    <property type="entry name" value="GntR_C"/>
</dbReference>
<dbReference type="CDD" id="cd07377">
    <property type="entry name" value="WHTH_GntR"/>
    <property type="match status" value="1"/>
</dbReference>
<dbReference type="Gene3D" id="1.20.120.530">
    <property type="entry name" value="GntR ligand-binding domain-like"/>
    <property type="match status" value="1"/>
</dbReference>
<dbReference type="SUPFAM" id="SSF48008">
    <property type="entry name" value="GntR ligand-binding domain-like"/>
    <property type="match status" value="1"/>
</dbReference>
<dbReference type="SMART" id="SM00895">
    <property type="entry name" value="FCD"/>
    <property type="match status" value="1"/>
</dbReference>
<proteinExistence type="predicted"/>
<evidence type="ECO:0000256" key="2">
    <source>
        <dbReference type="ARBA" id="ARBA00023125"/>
    </source>
</evidence>
<dbReference type="PANTHER" id="PTHR43537">
    <property type="entry name" value="TRANSCRIPTIONAL REGULATOR, GNTR FAMILY"/>
    <property type="match status" value="1"/>
</dbReference>
<comment type="caution">
    <text evidence="5">The sequence shown here is derived from an EMBL/GenBank/DDBJ whole genome shotgun (WGS) entry which is preliminary data.</text>
</comment>
<sequence length="249" mass="27559">MSAEYSWAPVRKVRTHEQVVDQIQEKILDGELRVGAKLPSERELVEALGVSRSSVREALRALEAMGIIEAQGGSGRDSGSVISGRSTEALGNLLRLHVALAEIALADLIEVRIQLERHAAHEAAGNHTEADIIQLRRLIEEMAPDRVTSEEFNELDTEFHVRIARCSGNPLTATLMQALRDAVKSEMVRAFSEIDDWRSVGERLVAEHSGIVDAISSGAGGRAADRVEQHIRTFYRDQLASQRPRRAER</sequence>
<evidence type="ECO:0000313" key="5">
    <source>
        <dbReference type="EMBL" id="GAA5164491.1"/>
    </source>
</evidence>
<accession>A0ABP9QMT0</accession>
<dbReference type="EMBL" id="BAABJP010000030">
    <property type="protein sequence ID" value="GAA5164491.1"/>
    <property type="molecule type" value="Genomic_DNA"/>
</dbReference>
<dbReference type="InterPro" id="IPR036388">
    <property type="entry name" value="WH-like_DNA-bd_sf"/>
</dbReference>
<keyword evidence="1" id="KW-0805">Transcription regulation</keyword>
<evidence type="ECO:0000313" key="6">
    <source>
        <dbReference type="Proteomes" id="UP001428817"/>
    </source>
</evidence>
<evidence type="ECO:0000256" key="3">
    <source>
        <dbReference type="ARBA" id="ARBA00023163"/>
    </source>
</evidence>
<dbReference type="Gene3D" id="1.10.10.10">
    <property type="entry name" value="Winged helix-like DNA-binding domain superfamily/Winged helix DNA-binding domain"/>
    <property type="match status" value="1"/>
</dbReference>
<dbReference type="Pfam" id="PF07729">
    <property type="entry name" value="FCD"/>
    <property type="match status" value="1"/>
</dbReference>
<organism evidence="5 6">
    <name type="scientific">Pseudonocardia eucalypti</name>
    <dbReference type="NCBI Taxonomy" id="648755"/>
    <lineage>
        <taxon>Bacteria</taxon>
        <taxon>Bacillati</taxon>
        <taxon>Actinomycetota</taxon>
        <taxon>Actinomycetes</taxon>
        <taxon>Pseudonocardiales</taxon>
        <taxon>Pseudonocardiaceae</taxon>
        <taxon>Pseudonocardia</taxon>
    </lineage>
</organism>
<keyword evidence="6" id="KW-1185">Reference proteome</keyword>
<dbReference type="PANTHER" id="PTHR43537:SF5">
    <property type="entry name" value="UXU OPERON TRANSCRIPTIONAL REGULATOR"/>
    <property type="match status" value="1"/>
</dbReference>
<dbReference type="InterPro" id="IPR000524">
    <property type="entry name" value="Tscrpt_reg_HTH_GntR"/>
</dbReference>
<dbReference type="RefSeq" id="WP_185062395.1">
    <property type="nucleotide sequence ID" value="NZ_BAABJP010000030.1"/>
</dbReference>
<evidence type="ECO:0000256" key="1">
    <source>
        <dbReference type="ARBA" id="ARBA00023015"/>
    </source>
</evidence>